<keyword evidence="3" id="KW-1185">Reference proteome</keyword>
<evidence type="ECO:0000313" key="2">
    <source>
        <dbReference type="EMBL" id="CAG9329947.1"/>
    </source>
</evidence>
<gene>
    <name evidence="2" type="ORF">BSTOLATCC_MIC50063</name>
</gene>
<evidence type="ECO:0000313" key="3">
    <source>
        <dbReference type="Proteomes" id="UP001162131"/>
    </source>
</evidence>
<keyword evidence="1" id="KW-0175">Coiled coil</keyword>
<organism evidence="2 3">
    <name type="scientific">Blepharisma stoltei</name>
    <dbReference type="NCBI Taxonomy" id="1481888"/>
    <lineage>
        <taxon>Eukaryota</taxon>
        <taxon>Sar</taxon>
        <taxon>Alveolata</taxon>
        <taxon>Ciliophora</taxon>
        <taxon>Postciliodesmatophora</taxon>
        <taxon>Heterotrichea</taxon>
        <taxon>Heterotrichida</taxon>
        <taxon>Blepharismidae</taxon>
        <taxon>Blepharisma</taxon>
    </lineage>
</organism>
<name>A0AAU9K9U6_9CILI</name>
<evidence type="ECO:0008006" key="4">
    <source>
        <dbReference type="Google" id="ProtNLM"/>
    </source>
</evidence>
<proteinExistence type="predicted"/>
<feature type="coiled-coil region" evidence="1">
    <location>
        <begin position="228"/>
        <end position="340"/>
    </location>
</feature>
<protein>
    <recommendedName>
        <fullName evidence="4">GRIP domain-containing protein</fullName>
    </recommendedName>
</protein>
<accession>A0AAU9K9U6</accession>
<dbReference type="Proteomes" id="UP001162131">
    <property type="component" value="Unassembled WGS sequence"/>
</dbReference>
<dbReference type="EMBL" id="CAJZBQ010000050">
    <property type="protein sequence ID" value="CAG9329947.1"/>
    <property type="molecule type" value="Genomic_DNA"/>
</dbReference>
<reference evidence="2" key="1">
    <citation type="submission" date="2021-09" db="EMBL/GenBank/DDBJ databases">
        <authorList>
            <consortium name="AG Swart"/>
            <person name="Singh M."/>
            <person name="Singh A."/>
            <person name="Seah K."/>
            <person name="Emmerich C."/>
        </authorList>
    </citation>
    <scope>NUCLEOTIDE SEQUENCE</scope>
    <source>
        <strain evidence="2">ATCC30299</strain>
    </source>
</reference>
<comment type="caution">
    <text evidence="2">The sequence shown here is derived from an EMBL/GenBank/DDBJ whole genome shotgun (WGS) entry which is preliminary data.</text>
</comment>
<dbReference type="AlphaFoldDB" id="A0AAU9K9U6"/>
<evidence type="ECO:0000256" key="1">
    <source>
        <dbReference type="SAM" id="Coils"/>
    </source>
</evidence>
<sequence>MSLDYDVEERISNIKKSLQNIQKQITGESSQSSWIPEPNNLYIGSKLSKEDLELSFSKSQKSDSGFYIEKGQEINKTKAEPWINVKPELIDFTLNPKSPEKKKFSYTLDPGISSWFLKQDSYESNGNFEENKGIKELKKEICDTKAKIDELEVVNIELIKKDNIIADLKNELYGCERLIQELNIKLVKIHQKQELDLEKEKEFLNKIADLEKIKIQFSYEKAEFSEILKSNVEKINLLENENKELKKINFELSTQNKNLLQISEKSKEEAESLKIRMGSLLSEQSKSRSKEDFKLISKLDSKDKEIQDLINTKEDLKKYLDECEQRINDLEDQLLETQRTLTRKRVSPARAPKNEEISSSTMRKIIGQLIRALKVESSDQIVSACQKVIKEAKITNDSKEFYKNVVILILEYSPPNSLSKLPSVKSVLKWLKRLIKEYLWLKKQEYINQRSP</sequence>